<dbReference type="RefSeq" id="WP_343858974.1">
    <property type="nucleotide sequence ID" value="NZ_BAAACX010000007.1"/>
</dbReference>
<dbReference type="EMBL" id="BAAACX010000007">
    <property type="protein sequence ID" value="GAA0383248.1"/>
    <property type="molecule type" value="Genomic_DNA"/>
</dbReference>
<gene>
    <name evidence="2" type="ORF">GCM10008933_13020</name>
</gene>
<comment type="caution">
    <text evidence="2">The sequence shown here is derived from an EMBL/GenBank/DDBJ whole genome shotgun (WGS) entry which is preliminary data.</text>
</comment>
<sequence>MGYEFVIEPLSYIAFEDETAQLEQCKEWGLVSGKATKTKAFYYKGYGKNLPCSIVGMVDKITAVIELENKQLHCIHPSYLKEMQAAGYGQKSVADEAGAADPQNAVLETEEPLTSPELENNELQVEETSESAEAVMTAAAQNTEAVKDESAVKSPEAVEPPIVDISDPDDAPKEKVKKAKKSKIELPEGKVKMTATVQDFTTVPNHFADRDDEVIIYEAVAILDPETEIGEAWSSHSATLKKLELAIGDTITFEAKIVAKKLTKHPVAYKINNPAKIQKENS</sequence>
<organism evidence="2 3">
    <name type="scientific">Paenibacillus motobuensis</name>
    <dbReference type="NCBI Taxonomy" id="295324"/>
    <lineage>
        <taxon>Bacteria</taxon>
        <taxon>Bacillati</taxon>
        <taxon>Bacillota</taxon>
        <taxon>Bacilli</taxon>
        <taxon>Bacillales</taxon>
        <taxon>Paenibacillaceae</taxon>
        <taxon>Paenibacillus</taxon>
    </lineage>
</organism>
<name>A0ABP3HYU6_9BACL</name>
<evidence type="ECO:0000313" key="3">
    <source>
        <dbReference type="Proteomes" id="UP001500340"/>
    </source>
</evidence>
<dbReference type="Proteomes" id="UP001500340">
    <property type="component" value="Unassembled WGS sequence"/>
</dbReference>
<evidence type="ECO:0000256" key="1">
    <source>
        <dbReference type="SAM" id="MobiDB-lite"/>
    </source>
</evidence>
<feature type="region of interest" description="Disordered" evidence="1">
    <location>
        <begin position="143"/>
        <end position="172"/>
    </location>
</feature>
<evidence type="ECO:0000313" key="2">
    <source>
        <dbReference type="EMBL" id="GAA0383248.1"/>
    </source>
</evidence>
<accession>A0ABP3HYU6</accession>
<keyword evidence="3" id="KW-1185">Reference proteome</keyword>
<reference evidence="3" key="1">
    <citation type="journal article" date="2019" name="Int. J. Syst. Evol. Microbiol.">
        <title>The Global Catalogue of Microorganisms (GCM) 10K type strain sequencing project: providing services to taxonomists for standard genome sequencing and annotation.</title>
        <authorList>
            <consortium name="The Broad Institute Genomics Platform"/>
            <consortium name="The Broad Institute Genome Sequencing Center for Infectious Disease"/>
            <person name="Wu L."/>
            <person name="Ma J."/>
        </authorList>
    </citation>
    <scope>NUCLEOTIDE SEQUENCE [LARGE SCALE GENOMIC DNA]</scope>
    <source>
        <strain evidence="3">JCM 12774</strain>
    </source>
</reference>
<protein>
    <submittedName>
        <fullName evidence="2">Uncharacterized protein</fullName>
    </submittedName>
</protein>
<proteinExistence type="predicted"/>